<protein>
    <submittedName>
        <fullName evidence="3">Uncharacterized protein</fullName>
    </submittedName>
</protein>
<evidence type="ECO:0000256" key="2">
    <source>
        <dbReference type="SAM" id="Phobius"/>
    </source>
</evidence>
<dbReference type="EMBL" id="GL629765">
    <property type="protein sequence ID" value="EFX03436.1"/>
    <property type="molecule type" value="Genomic_DNA"/>
</dbReference>
<reference evidence="3 4" key="1">
    <citation type="journal article" date="2011" name="Proc. Natl. Acad. Sci. U.S.A.">
        <title>Genome and transcriptome analyses of the mountain pine beetle-fungal symbiont Grosmannia clavigera, a lodgepole pine pathogen.</title>
        <authorList>
            <person name="DiGuistini S."/>
            <person name="Wang Y."/>
            <person name="Liao N.Y."/>
            <person name="Taylor G."/>
            <person name="Tanguay P."/>
            <person name="Feau N."/>
            <person name="Henrissat B."/>
            <person name="Chan S.K."/>
            <person name="Hesse-Orce U."/>
            <person name="Alamouti S.M."/>
            <person name="Tsui C.K.M."/>
            <person name="Docking R.T."/>
            <person name="Levasseur A."/>
            <person name="Haridas S."/>
            <person name="Robertson G."/>
            <person name="Birol I."/>
            <person name="Holt R.A."/>
            <person name="Marra M.A."/>
            <person name="Hamelin R.C."/>
            <person name="Hirst M."/>
            <person name="Jones S.J.M."/>
            <person name="Bohlmann J."/>
            <person name="Breuil C."/>
        </authorList>
    </citation>
    <scope>NUCLEOTIDE SEQUENCE [LARGE SCALE GENOMIC DNA]</scope>
    <source>
        <strain evidence="4">kw1407 / UAMH 11150</strain>
    </source>
</reference>
<proteinExistence type="predicted"/>
<feature type="region of interest" description="Disordered" evidence="1">
    <location>
        <begin position="230"/>
        <end position="261"/>
    </location>
</feature>
<dbReference type="AlphaFoldDB" id="F0XF23"/>
<dbReference type="eggNOG" id="ENOG502T6KU">
    <property type="taxonomic scope" value="Eukaryota"/>
</dbReference>
<keyword evidence="2" id="KW-0472">Membrane</keyword>
<accession>F0XF23</accession>
<keyword evidence="2" id="KW-0812">Transmembrane</keyword>
<feature type="transmembrane region" description="Helical" evidence="2">
    <location>
        <begin position="120"/>
        <end position="142"/>
    </location>
</feature>
<evidence type="ECO:0000313" key="4">
    <source>
        <dbReference type="Proteomes" id="UP000007796"/>
    </source>
</evidence>
<evidence type="ECO:0000313" key="3">
    <source>
        <dbReference type="EMBL" id="EFX03436.1"/>
    </source>
</evidence>
<feature type="transmembrane region" description="Helical" evidence="2">
    <location>
        <begin position="88"/>
        <end position="108"/>
    </location>
</feature>
<gene>
    <name evidence="3" type="ORF">CMQ_364</name>
</gene>
<dbReference type="OrthoDB" id="4847749at2759"/>
<sequence>MMNSIAMPNPVVFESTESVIEILWDIALAVFVIRLAFIYVALTAVVVVLFGWATSGLLPLSVHLPDALAKAIAACSPSVSAASAERTLTIVALVLPAVAIPALCARLVNGYYRIPRVASYRLAIGLMSLVYVVLGSLLASLVLPAHMRHGAHCGHSHVPSSNSSYSSSSLYNIHVALGGLFVASVALMPCLSMWLMEGRRSPSTLSELPSQVSEKHASFATVSHAAYQPLDNLSEKQADAGEESKKTSPRTKRSTPRRQAD</sequence>
<dbReference type="GeneID" id="25976762"/>
<keyword evidence="4" id="KW-1185">Reference proteome</keyword>
<feature type="compositionally biased region" description="Basic and acidic residues" evidence="1">
    <location>
        <begin position="233"/>
        <end position="246"/>
    </location>
</feature>
<dbReference type="RefSeq" id="XP_014172918.1">
    <property type="nucleotide sequence ID" value="XM_014317443.1"/>
</dbReference>
<dbReference type="Proteomes" id="UP000007796">
    <property type="component" value="Unassembled WGS sequence"/>
</dbReference>
<organism evidence="4">
    <name type="scientific">Grosmannia clavigera (strain kw1407 / UAMH 11150)</name>
    <name type="common">Blue stain fungus</name>
    <name type="synonym">Graphiocladiella clavigera</name>
    <dbReference type="NCBI Taxonomy" id="655863"/>
    <lineage>
        <taxon>Eukaryota</taxon>
        <taxon>Fungi</taxon>
        <taxon>Dikarya</taxon>
        <taxon>Ascomycota</taxon>
        <taxon>Pezizomycotina</taxon>
        <taxon>Sordariomycetes</taxon>
        <taxon>Sordariomycetidae</taxon>
        <taxon>Ophiostomatales</taxon>
        <taxon>Ophiostomataceae</taxon>
        <taxon>Leptographium</taxon>
    </lineage>
</organism>
<keyword evidence="2" id="KW-1133">Transmembrane helix</keyword>
<name>F0XF23_GROCL</name>
<dbReference type="InParanoid" id="F0XF23"/>
<evidence type="ECO:0000256" key="1">
    <source>
        <dbReference type="SAM" id="MobiDB-lite"/>
    </source>
</evidence>
<feature type="compositionally biased region" description="Basic residues" evidence="1">
    <location>
        <begin position="247"/>
        <end position="261"/>
    </location>
</feature>
<dbReference type="HOGENOM" id="CLU_930967_0_0_1"/>
<feature type="transmembrane region" description="Helical" evidence="2">
    <location>
        <begin position="173"/>
        <end position="196"/>
    </location>
</feature>
<feature type="transmembrane region" description="Helical" evidence="2">
    <location>
        <begin position="26"/>
        <end position="53"/>
    </location>
</feature>